<feature type="domain" description="Antirepressor protein ant N-terminal" evidence="1">
    <location>
        <begin position="17"/>
        <end position="124"/>
    </location>
</feature>
<evidence type="ECO:0000259" key="1">
    <source>
        <dbReference type="Pfam" id="PF10547"/>
    </source>
</evidence>
<dbReference type="Proteomes" id="UP000050509">
    <property type="component" value="Unassembled WGS sequence"/>
</dbReference>
<gene>
    <name evidence="2" type="ORF">SE17_36985</name>
</gene>
<accession>A0A0P9CSM8</accession>
<evidence type="ECO:0000313" key="3">
    <source>
        <dbReference type="Proteomes" id="UP000050509"/>
    </source>
</evidence>
<dbReference type="Pfam" id="PF10547">
    <property type="entry name" value="P22_AR_N"/>
    <property type="match status" value="1"/>
</dbReference>
<sequence length="288" mass="32222">MTDQSASGLPGRPRVDTITFNEDELQAVVLDNREVVLPVRAVCGVLGLDPDTQAENLRQHDVLAQGLRYVRIPTAGGIQTVLALHRRYLYLWLASIPPNQVRPEIRPKLKAYQEELVELLNAIYGVESEAGSLEPAAPPAISPATVTLIARQMRTLAAQLRQEWADSQDVQNQEIAELKDLVNTQLRTVQGQLDEAQQRLLDSVKITAAQQSVIRRSIEKIGKRYETKTGKAIYDLLYARFRAELGTPRYDALPAAKYAQALDWLRARAREYLPDDPDALPPLQESLL</sequence>
<dbReference type="EMBL" id="LJCR01002500">
    <property type="protein sequence ID" value="KPV48638.1"/>
    <property type="molecule type" value="Genomic_DNA"/>
</dbReference>
<keyword evidence="3" id="KW-1185">Reference proteome</keyword>
<proteinExistence type="predicted"/>
<protein>
    <recommendedName>
        <fullName evidence="1">Antirepressor protein ant N-terminal domain-containing protein</fullName>
    </recommendedName>
</protein>
<name>A0A0P9CSM8_9CHLR</name>
<dbReference type="AlphaFoldDB" id="A0A0P9CSM8"/>
<reference evidence="2 3" key="1">
    <citation type="submission" date="2015-09" db="EMBL/GenBank/DDBJ databases">
        <title>Draft genome sequence of Kouleothrix aurantiaca JCM 19913.</title>
        <authorList>
            <person name="Hemp J."/>
        </authorList>
    </citation>
    <scope>NUCLEOTIDE SEQUENCE [LARGE SCALE GENOMIC DNA]</scope>
    <source>
        <strain evidence="2 3">COM-B</strain>
    </source>
</reference>
<organism evidence="2 3">
    <name type="scientific">Kouleothrix aurantiaca</name>
    <dbReference type="NCBI Taxonomy" id="186479"/>
    <lineage>
        <taxon>Bacteria</taxon>
        <taxon>Bacillati</taxon>
        <taxon>Chloroflexota</taxon>
        <taxon>Chloroflexia</taxon>
        <taxon>Chloroflexales</taxon>
        <taxon>Roseiflexineae</taxon>
        <taxon>Roseiflexaceae</taxon>
        <taxon>Kouleothrix</taxon>
    </lineage>
</organism>
<evidence type="ECO:0000313" key="2">
    <source>
        <dbReference type="EMBL" id="KPV48638.1"/>
    </source>
</evidence>
<comment type="caution">
    <text evidence="2">The sequence shown here is derived from an EMBL/GenBank/DDBJ whole genome shotgun (WGS) entry which is preliminary data.</text>
</comment>
<dbReference type="InterPro" id="IPR018875">
    <property type="entry name" value="Antirepressor_Ant_N"/>
</dbReference>
<dbReference type="PRINTS" id="PR01994">
    <property type="entry name" value="ANTIREPRESSR"/>
</dbReference>